<feature type="binding site" evidence="6">
    <location>
        <position position="152"/>
    </location>
    <ligand>
        <name>dimethylallyl phosphate</name>
        <dbReference type="ChEBI" id="CHEBI:88052"/>
    </ligand>
</feature>
<organism evidence="8 13">
    <name type="scientific">Methanococcus maripaludis</name>
    <name type="common">Methanococcus deltae</name>
    <dbReference type="NCBI Taxonomy" id="39152"/>
    <lineage>
        <taxon>Archaea</taxon>
        <taxon>Methanobacteriati</taxon>
        <taxon>Methanobacteriota</taxon>
        <taxon>Methanomada group</taxon>
        <taxon>Methanococci</taxon>
        <taxon>Methanococcales</taxon>
        <taxon>Methanococcaceae</taxon>
        <taxon>Methanococcus</taxon>
    </lineage>
</organism>
<comment type="function">
    <text evidence="6">Flavin prenyltransferase that catalyzes the synthesis of the prenylated FMN cofactor (prenyl-FMN) for 4-hydroxy-3-polyprenylbenzoic acid decarboxylase UbiD. The prenyltransferase is metal-independent and links a dimethylallyl moiety from dimethylallyl monophosphate (DMAP) to the flavin N5 and C6 atoms of FMN.</text>
</comment>
<proteinExistence type="inferred from homology"/>
<evidence type="ECO:0000256" key="6">
    <source>
        <dbReference type="HAMAP-Rule" id="MF_01984"/>
    </source>
</evidence>
<dbReference type="Proteomes" id="UP000590564">
    <property type="component" value="Unassembled WGS sequence"/>
</dbReference>
<evidence type="ECO:0000313" key="9">
    <source>
        <dbReference type="EMBL" id="MBA2852240.1"/>
    </source>
</evidence>
<dbReference type="Proteomes" id="UP000568063">
    <property type="component" value="Unassembled WGS sequence"/>
</dbReference>
<evidence type="ECO:0000256" key="4">
    <source>
        <dbReference type="ARBA" id="ARBA00022679"/>
    </source>
</evidence>
<comment type="similarity">
    <text evidence="5 6">Belongs to the UbiX/PAD1 family.</text>
</comment>
<keyword evidence="2 6" id="KW-0285">Flavoprotein</keyword>
<dbReference type="InterPro" id="IPR036551">
    <property type="entry name" value="Flavin_trans-like"/>
</dbReference>
<evidence type="ECO:0000256" key="5">
    <source>
        <dbReference type="ARBA" id="ARBA00060793"/>
    </source>
</evidence>
<dbReference type="FunFam" id="3.40.50.1950:FF:000001">
    <property type="entry name" value="Flavin prenyltransferase UbiX"/>
    <property type="match status" value="1"/>
</dbReference>
<dbReference type="Proteomes" id="UP000567099">
    <property type="component" value="Unassembled WGS sequence"/>
</dbReference>
<comment type="catalytic activity">
    <reaction evidence="6">
        <text>dimethylallyl phosphate + FMNH2 = prenylated FMNH2 + phosphate</text>
        <dbReference type="Rhea" id="RHEA:37743"/>
        <dbReference type="ChEBI" id="CHEBI:43474"/>
        <dbReference type="ChEBI" id="CHEBI:57618"/>
        <dbReference type="ChEBI" id="CHEBI:87467"/>
        <dbReference type="ChEBI" id="CHEBI:88052"/>
        <dbReference type="EC" id="2.5.1.129"/>
    </reaction>
</comment>
<evidence type="ECO:0000313" key="12">
    <source>
        <dbReference type="EMBL" id="MBB6496822.1"/>
    </source>
</evidence>
<evidence type="ECO:0000256" key="2">
    <source>
        <dbReference type="ARBA" id="ARBA00022630"/>
    </source>
</evidence>
<feature type="binding site" evidence="6">
    <location>
        <begin position="10"/>
        <end position="12"/>
    </location>
    <ligand>
        <name>FMN</name>
        <dbReference type="ChEBI" id="CHEBI:58210"/>
    </ligand>
</feature>
<keyword evidence="3 6" id="KW-0288">FMN</keyword>
<evidence type="ECO:0000313" key="8">
    <source>
        <dbReference type="EMBL" id="AVB76664.1"/>
    </source>
</evidence>
<evidence type="ECO:0000313" key="17">
    <source>
        <dbReference type="Proteomes" id="UP000590564"/>
    </source>
</evidence>
<feature type="binding site" evidence="6">
    <location>
        <position position="168"/>
    </location>
    <ligand>
        <name>dimethylallyl phosphate</name>
        <dbReference type="ChEBI" id="CHEBI:88052"/>
    </ligand>
</feature>
<evidence type="ECO:0000313" key="11">
    <source>
        <dbReference type="EMBL" id="MBA2863174.1"/>
    </source>
</evidence>
<reference evidence="14 15" key="3">
    <citation type="submission" date="2020-07" db="EMBL/GenBank/DDBJ databases">
        <title>Genomic Encyclopedia of Type Strains, Phase IV (KMG-V): Genome sequencing to study the core and pangenomes of soil and plant-associated prokaryotes.</title>
        <authorList>
            <person name="Whitman W."/>
        </authorList>
    </citation>
    <scope>NUCLEOTIDE SEQUENCE [LARGE SCALE GENOMIC DNA]</scope>
    <source>
        <strain evidence="11 15">C13</strain>
        <strain evidence="10 16">C9</strain>
        <strain evidence="12 17">D1</strain>
        <strain evidence="9 14">S1</strain>
    </source>
</reference>
<evidence type="ECO:0000256" key="3">
    <source>
        <dbReference type="ARBA" id="ARBA00022643"/>
    </source>
</evidence>
<dbReference type="EC" id="2.5.1.129" evidence="6"/>
<feature type="binding site" evidence="6">
    <location>
        <position position="36"/>
    </location>
    <ligand>
        <name>FMN</name>
        <dbReference type="ChEBI" id="CHEBI:58210"/>
    </ligand>
</feature>
<dbReference type="Proteomes" id="UP000522365">
    <property type="component" value="Unassembled WGS sequence"/>
</dbReference>
<evidence type="ECO:0000313" key="13">
    <source>
        <dbReference type="Proteomes" id="UP000239462"/>
    </source>
</evidence>
<evidence type="ECO:0000313" key="15">
    <source>
        <dbReference type="Proteomes" id="UP000567099"/>
    </source>
</evidence>
<dbReference type="GO" id="GO:0106141">
    <property type="term" value="F:flavin prenyltransferase activity"/>
    <property type="evidence" value="ECO:0007669"/>
    <property type="project" value="UniProtKB-EC"/>
</dbReference>
<dbReference type="Proteomes" id="UP000239462">
    <property type="component" value="Chromosome"/>
</dbReference>
<evidence type="ECO:0000259" key="7">
    <source>
        <dbReference type="Pfam" id="PF02441"/>
    </source>
</evidence>
<dbReference type="RefSeq" id="WP_104838134.1">
    <property type="nucleotide sequence ID" value="NZ_CP026606.1"/>
</dbReference>
<feature type="binding site" evidence="6">
    <location>
        <position position="122"/>
    </location>
    <ligand>
        <name>FMN</name>
        <dbReference type="ChEBI" id="CHEBI:58210"/>
    </ligand>
</feature>
<keyword evidence="1 6" id="KW-0637">Prenyltransferase</keyword>
<dbReference type="InterPro" id="IPR004507">
    <property type="entry name" value="UbiX-like"/>
</dbReference>
<protein>
    <recommendedName>
        <fullName evidence="6">Flavin prenyltransferase UbiX</fullName>
        <ecNumber evidence="6">2.5.1.129</ecNumber>
    </recommendedName>
</protein>
<dbReference type="GeneID" id="36102370"/>
<feature type="domain" description="Flavoprotein" evidence="7">
    <location>
        <begin position="3"/>
        <end position="173"/>
    </location>
</feature>
<accession>A0A2L1CBE3</accession>
<comment type="caution">
    <text evidence="6">Lacks conserved residue(s) required for the propagation of feature annotation.</text>
</comment>
<evidence type="ECO:0000313" key="14">
    <source>
        <dbReference type="Proteomes" id="UP000522365"/>
    </source>
</evidence>
<dbReference type="PANTHER" id="PTHR43374">
    <property type="entry name" value="FLAVIN PRENYLTRANSFERASE"/>
    <property type="match status" value="1"/>
</dbReference>
<dbReference type="Gene3D" id="3.40.50.1950">
    <property type="entry name" value="Flavin prenyltransferase-like"/>
    <property type="match status" value="1"/>
</dbReference>
<sequence>MDEIIVCITGASGVIYSKRLLEVLKEENIKTSLIISNSAKKIIKHELKMEIDEFKKLADNNYENDNFFAPVASGSHKFKAAVVVPCSMKSLSSIATGYSDNLIGRVCDISLKERRDLIIVPREMPFSTIHLENMTKLSHLGVSIIPPAPGFYNDPKTIDDLVNFVVGRILDNLKIENKIFKRWGE</sequence>
<name>A0A2L1CBE3_METMI</name>
<feature type="binding site" evidence="6">
    <location>
        <begin position="87"/>
        <end position="90"/>
    </location>
    <ligand>
        <name>FMN</name>
        <dbReference type="ChEBI" id="CHEBI:58210"/>
    </ligand>
</feature>
<keyword evidence="4 6" id="KW-0808">Transferase</keyword>
<dbReference type="Pfam" id="PF02441">
    <property type="entry name" value="Flavoprotein"/>
    <property type="match status" value="1"/>
</dbReference>
<evidence type="ECO:0000313" key="10">
    <source>
        <dbReference type="EMBL" id="MBA2859381.1"/>
    </source>
</evidence>
<dbReference type="InterPro" id="IPR003382">
    <property type="entry name" value="Flavoprotein"/>
</dbReference>
<keyword evidence="8" id="KW-0456">Lyase</keyword>
<dbReference type="SUPFAM" id="SSF52507">
    <property type="entry name" value="Homo-oligomeric flavin-containing Cys decarboxylases, HFCD"/>
    <property type="match status" value="1"/>
</dbReference>
<dbReference type="EMBL" id="JACHED010000001">
    <property type="protein sequence ID" value="MBB6496822.1"/>
    <property type="molecule type" value="Genomic_DNA"/>
</dbReference>
<reference evidence="13" key="1">
    <citation type="journal article" date="2018" name="Genome Announc.">
        <title>Complete Genome Sequence of the Methanococcus maripaludis Type Strain JJ (DSM 2067), a Model for Selenoprotein Synthesis in Archaea.</title>
        <authorList>
            <person name="Poehlein A."/>
            <person name="Heym D."/>
            <person name="Quitzke V."/>
            <person name="Fersch J."/>
            <person name="Daniel R."/>
            <person name="Rother M."/>
        </authorList>
    </citation>
    <scope>NUCLEOTIDE SEQUENCE [LARGE SCALE GENOMIC DNA]</scope>
    <source>
        <strain evidence="13">DSM 2067</strain>
    </source>
</reference>
<reference evidence="8" key="2">
    <citation type="submission" date="2018-02" db="EMBL/GenBank/DDBJ databases">
        <title>Complete genome sequence of the Methanococcus maripaludis type strain JJ (DSM 2067), a model for selenoprotein synthesis in Archaea.</title>
        <authorList>
            <person name="Poehlein A."/>
            <person name="Heym D."/>
            <person name="Quitzke V."/>
            <person name="Fersch J."/>
            <person name="Daniel R."/>
            <person name="Rother M."/>
        </authorList>
    </citation>
    <scope>NUCLEOTIDE SEQUENCE [LARGE SCALE GENOMIC DNA]</scope>
    <source>
        <strain evidence="8">DSM 2067</strain>
    </source>
</reference>
<dbReference type="NCBIfam" id="TIGR00421">
    <property type="entry name" value="ubiX_pad"/>
    <property type="match status" value="1"/>
</dbReference>
<dbReference type="EMBL" id="JACDUK010000001">
    <property type="protein sequence ID" value="MBA2852240.1"/>
    <property type="molecule type" value="Genomic_DNA"/>
</dbReference>
<gene>
    <name evidence="6" type="primary">ubiX</name>
    <name evidence="9" type="ORF">HNP89_000177</name>
    <name evidence="10" type="ORF">HNP91_000176</name>
    <name evidence="11" type="ORF">HNP94_000174</name>
    <name evidence="12" type="ORF">HNP96_000843</name>
    <name evidence="8" type="ORF">MMJJ_12840</name>
</gene>
<evidence type="ECO:0000313" key="16">
    <source>
        <dbReference type="Proteomes" id="UP000568063"/>
    </source>
</evidence>
<evidence type="ECO:0000256" key="1">
    <source>
        <dbReference type="ARBA" id="ARBA00022602"/>
    </source>
</evidence>
<dbReference type="EMBL" id="JACDUO010000001">
    <property type="protein sequence ID" value="MBA2863174.1"/>
    <property type="molecule type" value="Genomic_DNA"/>
</dbReference>
<dbReference type="GO" id="GO:0016831">
    <property type="term" value="F:carboxy-lyase activity"/>
    <property type="evidence" value="ECO:0007669"/>
    <property type="project" value="TreeGrafter"/>
</dbReference>
<dbReference type="NCBIfam" id="NF004685">
    <property type="entry name" value="PRK06029.1"/>
    <property type="match status" value="1"/>
</dbReference>
<dbReference type="KEGG" id="mmad:MMJJ_12840"/>
<dbReference type="AlphaFoldDB" id="A0A2L1CBE3"/>
<dbReference type="PANTHER" id="PTHR43374:SF1">
    <property type="entry name" value="FLAVIN PRENYLTRANSFERASE PAD1, MITOCHONDRIAL"/>
    <property type="match status" value="1"/>
</dbReference>
<dbReference type="HAMAP" id="MF_01984">
    <property type="entry name" value="ubiX_pad"/>
    <property type="match status" value="1"/>
</dbReference>
<dbReference type="EMBL" id="CP026606">
    <property type="protein sequence ID" value="AVB76664.1"/>
    <property type="molecule type" value="Genomic_DNA"/>
</dbReference>
<dbReference type="EMBL" id="JACDUM010000001">
    <property type="protein sequence ID" value="MBA2859381.1"/>
    <property type="molecule type" value="Genomic_DNA"/>
</dbReference>